<evidence type="ECO:0000313" key="2">
    <source>
        <dbReference type="Proteomes" id="UP000283589"/>
    </source>
</evidence>
<sequence>MTSACMRESGTSLILLQNRIDSLENCVRGLRAEKDSLSKVASRWEYGRDSYLYANDYPGGNSMSWRWEVSLSQLKFEEGVFDKRLIETSKESNYEYSDNCVSSLRRNNELPEYSRSFVVNTDFEVDRFNYFMSVVIVNIMADVVRHKATDLVWKEKNVSRVEASYLINDCVGLLYKKMYSTYNGDYKKATKDVMEIFNYYIDIEDLW</sequence>
<organism evidence="1 2">
    <name type="scientific">Butyricimonas virosa</name>
    <dbReference type="NCBI Taxonomy" id="544645"/>
    <lineage>
        <taxon>Bacteria</taxon>
        <taxon>Pseudomonadati</taxon>
        <taxon>Bacteroidota</taxon>
        <taxon>Bacteroidia</taxon>
        <taxon>Bacteroidales</taxon>
        <taxon>Odoribacteraceae</taxon>
        <taxon>Butyricimonas</taxon>
    </lineage>
</organism>
<proteinExistence type="predicted"/>
<evidence type="ECO:0000313" key="1">
    <source>
        <dbReference type="EMBL" id="RGV34292.1"/>
    </source>
</evidence>
<protein>
    <submittedName>
        <fullName evidence="1">Uncharacterized protein</fullName>
    </submittedName>
</protein>
<comment type="caution">
    <text evidence="1">The sequence shown here is derived from an EMBL/GenBank/DDBJ whole genome shotgun (WGS) entry which is preliminary data.</text>
</comment>
<gene>
    <name evidence="1" type="ORF">DWW18_08215</name>
</gene>
<dbReference type="Proteomes" id="UP000283589">
    <property type="component" value="Unassembled WGS sequence"/>
</dbReference>
<dbReference type="EMBL" id="QRZA01000008">
    <property type="protein sequence ID" value="RGV34292.1"/>
    <property type="molecule type" value="Genomic_DNA"/>
</dbReference>
<dbReference type="AlphaFoldDB" id="A0A412X1Y4"/>
<reference evidence="1 2" key="1">
    <citation type="submission" date="2018-08" db="EMBL/GenBank/DDBJ databases">
        <title>A genome reference for cultivated species of the human gut microbiota.</title>
        <authorList>
            <person name="Zou Y."/>
            <person name="Xue W."/>
            <person name="Luo G."/>
        </authorList>
    </citation>
    <scope>NUCLEOTIDE SEQUENCE [LARGE SCALE GENOMIC DNA]</scope>
    <source>
        <strain evidence="1 2">AF14-49</strain>
    </source>
</reference>
<name>A0A412X1Y4_9BACT</name>
<accession>A0A412X1Y4</accession>